<feature type="domain" description="Amine oxidase" evidence="1">
    <location>
        <begin position="18"/>
        <end position="441"/>
    </location>
</feature>
<dbReference type="InterPro" id="IPR036188">
    <property type="entry name" value="FAD/NAD-bd_sf"/>
</dbReference>
<dbReference type="AlphaFoldDB" id="A0A1V0BJC7"/>
<name>A0A1V0BJC7_9BURK</name>
<protein>
    <submittedName>
        <fullName evidence="2">Desaturase</fullName>
    </submittedName>
</protein>
<accession>A0A1V0BJC7</accession>
<dbReference type="GeneID" id="83040937"/>
<reference evidence="2 3" key="1">
    <citation type="submission" date="2017-03" db="EMBL/GenBank/DDBJ databases">
        <title>Rapid Whole Genome Sequencing of Comamonas kerstersii Causing Continuous ambulatory Peritoneal Dialysis-Associated Peritonitis.</title>
        <authorList>
            <person name="Zheng B."/>
        </authorList>
    </citation>
    <scope>NUCLEOTIDE SEQUENCE [LARGE SCALE GENOMIC DNA]</scope>
    <source>
        <strain evidence="2 3">8943</strain>
    </source>
</reference>
<dbReference type="InterPro" id="IPR002937">
    <property type="entry name" value="Amino_oxidase"/>
</dbReference>
<dbReference type="Gene3D" id="3.50.50.60">
    <property type="entry name" value="FAD/NAD(P)-binding domain"/>
    <property type="match status" value="1"/>
</dbReference>
<evidence type="ECO:0000313" key="3">
    <source>
        <dbReference type="Proteomes" id="UP000242792"/>
    </source>
</evidence>
<proteinExistence type="predicted"/>
<evidence type="ECO:0000259" key="1">
    <source>
        <dbReference type="Pfam" id="PF01593"/>
    </source>
</evidence>
<sequence>MSQQPPALRIAIIGGGWAGMTCAVQLQQLGHRITLWEASRSWGGRARALPLQGPAGQHWTVDNGQHILIGAYQACLQMLQTVGVDARQTLLRLPLDLRYADSSGLQLPDLPPPWDALLGILRTKGWSWHDKLALLRTAHRWQHQQFACAEKATVADLCQHLPARLLHDFIDPLCISALNLPADQASGRIFLRVLQDGLFAGKGGSNLLIPRTDLSQLFPASAAQWLHARGAALHLGTRVSQLHWDAAQTAWQVQGQLFDAVVLATPSVEAARLLQHASLPAHAHAQAQEWAATAQTLPHTALATVYAWTARPPQRGQILPAPMVALRSHPDSAPAQFAFDKLQLGGPAGLIALVVSACQLPRDALQTQVIAQAREQLGLPDLQPLQTVIEKRATFACTPHVQRPAAWIAPGLWACGDHVQGPYPATLEGAVRSGMQVAQAIHQKKSA</sequence>
<dbReference type="KEGG" id="cke:B5M06_16655"/>
<gene>
    <name evidence="2" type="ORF">B5M06_16655</name>
</gene>
<dbReference type="InterPro" id="IPR017830">
    <property type="entry name" value="SQase_HpnE"/>
</dbReference>
<dbReference type="RefSeq" id="WP_080025403.1">
    <property type="nucleotide sequence ID" value="NZ_CP020121.1"/>
</dbReference>
<dbReference type="GO" id="GO:0016491">
    <property type="term" value="F:oxidoreductase activity"/>
    <property type="evidence" value="ECO:0007669"/>
    <property type="project" value="InterPro"/>
</dbReference>
<dbReference type="NCBIfam" id="TIGR03467">
    <property type="entry name" value="HpnE"/>
    <property type="match status" value="1"/>
</dbReference>
<organism evidence="2 3">
    <name type="scientific">Comamonas kerstersii</name>
    <dbReference type="NCBI Taxonomy" id="225992"/>
    <lineage>
        <taxon>Bacteria</taxon>
        <taxon>Pseudomonadati</taxon>
        <taxon>Pseudomonadota</taxon>
        <taxon>Betaproteobacteria</taxon>
        <taxon>Burkholderiales</taxon>
        <taxon>Comamonadaceae</taxon>
        <taxon>Comamonas</taxon>
    </lineage>
</organism>
<dbReference type="InterPro" id="IPR050464">
    <property type="entry name" value="Zeta_carotene_desat/Oxidored"/>
</dbReference>
<dbReference type="PANTHER" id="PTHR42923:SF47">
    <property type="entry name" value="BLR3003 PROTEIN"/>
    <property type="match status" value="1"/>
</dbReference>
<dbReference type="Proteomes" id="UP000242792">
    <property type="component" value="Chromosome"/>
</dbReference>
<evidence type="ECO:0000313" key="2">
    <source>
        <dbReference type="EMBL" id="ARA00046.1"/>
    </source>
</evidence>
<dbReference type="Pfam" id="PF01593">
    <property type="entry name" value="Amino_oxidase"/>
    <property type="match status" value="1"/>
</dbReference>
<dbReference type="EMBL" id="CP020121">
    <property type="protein sequence ID" value="ARA00046.1"/>
    <property type="molecule type" value="Genomic_DNA"/>
</dbReference>
<dbReference type="SUPFAM" id="SSF51905">
    <property type="entry name" value="FAD/NAD(P)-binding domain"/>
    <property type="match status" value="1"/>
</dbReference>
<dbReference type="PANTHER" id="PTHR42923">
    <property type="entry name" value="PROTOPORPHYRINOGEN OXIDASE"/>
    <property type="match status" value="1"/>
</dbReference>